<evidence type="ECO:0000313" key="2">
    <source>
        <dbReference type="Proteomes" id="UP000000702"/>
    </source>
</evidence>
<dbReference type="AlphaFoldDB" id="F9WJL6"/>
<sequence length="156" mass="17867">MERSKFKHGESANAKKNDSKAFWTETPCAKIQHLNKTLAAFYAFKDAAAKITQKFSEIEKIEKQIEICLSNETMEKGPTQSCYKNALKLNAELQAANALLVLYHKEKEPLPSGSTLILHQSVVKVWYLFVSPLQQHFKLKAETSRLYLFFCFSVFN</sequence>
<gene>
    <name evidence="1" type="ORF">TCIL3000_0_23360</name>
</gene>
<name>F9WJL6_TRYCI</name>
<reference evidence="2" key="1">
    <citation type="submission" date="2011-07" db="EMBL/GenBank/DDBJ databases">
        <title>Divergent evolution of antigenic variation in African trypanosomes.</title>
        <authorList>
            <person name="Jackson A.P."/>
            <person name="Berry A."/>
            <person name="Allison H.C."/>
            <person name="Burton P."/>
            <person name="Anderson J."/>
            <person name="Aslett M."/>
            <person name="Brown R."/>
            <person name="Corton N."/>
            <person name="Harris D."/>
            <person name="Hauser H."/>
            <person name="Gamble J."/>
            <person name="Gilderthorp R."/>
            <person name="McQuillan J."/>
            <person name="Quail M.A."/>
            <person name="Sanders M."/>
            <person name="Van Tonder A."/>
            <person name="Ginger M.L."/>
            <person name="Donelson J.E."/>
            <person name="Field M.C."/>
            <person name="Barry J.D."/>
            <person name="Berriman M."/>
            <person name="Hertz-Fowler C."/>
        </authorList>
    </citation>
    <scope>NUCLEOTIDE SEQUENCE [LARGE SCALE GENOMIC DNA]</scope>
    <source>
        <strain evidence="2">IL3000</strain>
    </source>
</reference>
<dbReference type="Proteomes" id="UP000000702">
    <property type="component" value="Unassembled WGS sequence"/>
</dbReference>
<organism evidence="1 2">
    <name type="scientific">Trypanosoma congolense (strain IL3000)</name>
    <dbReference type="NCBI Taxonomy" id="1068625"/>
    <lineage>
        <taxon>Eukaryota</taxon>
        <taxon>Discoba</taxon>
        <taxon>Euglenozoa</taxon>
        <taxon>Kinetoplastea</taxon>
        <taxon>Metakinetoplastina</taxon>
        <taxon>Trypanosomatida</taxon>
        <taxon>Trypanosomatidae</taxon>
        <taxon>Trypanosoma</taxon>
        <taxon>Nannomonas</taxon>
    </lineage>
</organism>
<accession>F9WJL6</accession>
<evidence type="ECO:0000313" key="1">
    <source>
        <dbReference type="EMBL" id="CCD17522.1"/>
    </source>
</evidence>
<dbReference type="VEuPathDB" id="TriTrypDB:TcIL3000_0_23360"/>
<keyword evidence="2" id="KW-1185">Reference proteome</keyword>
<protein>
    <submittedName>
        <fullName evidence="1">WGS project CAEQ00000000 data, annotated contig 927</fullName>
    </submittedName>
</protein>
<reference evidence="1 2" key="2">
    <citation type="journal article" date="2012" name="Proc. Natl. Acad. Sci. U.S.A.">
        <title>Antigenic diversity is generated by distinct evolutionary mechanisms in African trypanosome species.</title>
        <authorList>
            <person name="Jackson A.P."/>
            <person name="Berry A."/>
            <person name="Aslett M."/>
            <person name="Allison H.C."/>
            <person name="Burton P."/>
            <person name="Vavrova-Anderson J."/>
            <person name="Brown R."/>
            <person name="Browne H."/>
            <person name="Corton N."/>
            <person name="Hauser H."/>
            <person name="Gamble J."/>
            <person name="Gilderthorp R."/>
            <person name="Marcello L."/>
            <person name="McQuillan J."/>
            <person name="Otto T.D."/>
            <person name="Quail M.A."/>
            <person name="Sanders M.J."/>
            <person name="van Tonder A."/>
            <person name="Ginger M.L."/>
            <person name="Field M.C."/>
            <person name="Barry J.D."/>
            <person name="Hertz-Fowler C."/>
            <person name="Berriman M."/>
        </authorList>
    </citation>
    <scope>NUCLEOTIDE SEQUENCE [LARGE SCALE GENOMIC DNA]</scope>
    <source>
        <strain evidence="1 2">IL3000</strain>
    </source>
</reference>
<comment type="caution">
    <text evidence="1">The sequence shown here is derived from an EMBL/GenBank/DDBJ whole genome shotgun (WGS) entry which is preliminary data.</text>
</comment>
<proteinExistence type="predicted"/>
<dbReference type="EMBL" id="CAEQ01002744">
    <property type="protein sequence ID" value="CCD17522.1"/>
    <property type="molecule type" value="Genomic_DNA"/>
</dbReference>